<dbReference type="HAMAP" id="MF_00415">
    <property type="entry name" value="FlgH"/>
    <property type="match status" value="1"/>
</dbReference>
<comment type="subcellular location">
    <subcellularLocation>
        <location evidence="9">Cell outer membrane</location>
        <topology evidence="9">Lipid-anchor</topology>
    </subcellularLocation>
    <subcellularLocation>
        <location evidence="9">Bacterial flagellum basal body</location>
    </subcellularLocation>
    <subcellularLocation>
        <location evidence="2">Membrane</location>
    </subcellularLocation>
</comment>
<dbReference type="EMBL" id="JANIGO010000005">
    <property type="protein sequence ID" value="MCQ8897544.1"/>
    <property type="molecule type" value="Genomic_DNA"/>
</dbReference>
<evidence type="ECO:0000313" key="12">
    <source>
        <dbReference type="Proteomes" id="UP001204142"/>
    </source>
</evidence>
<keyword evidence="6 9" id="KW-0472">Membrane</keyword>
<keyword evidence="7 9" id="KW-0975">Bacterial flagellum</keyword>
<sequence length="246" mass="26379">MHALLRKPWHCSPWLLLLLTACAGFEPRVDFPPEAGVSTMGAQGRADPKDWQAEKARQQALFEDMAGMRIPPKSGAIYSSSGYRSLYEDNKAKYVGDVVVIDVQESTSALQAKTTSAKRSDSASVNVPSIGGFNGLNGSASGSKDFSGDGRTSATNALNGTITTRVIEVLPNGYLRVAGEKQLGVNRQVETLRFYGVVDPFTLKPGSRVVSTNVADARIEVVGSGTIDDVQMMGFLSRVFLSVLPF</sequence>
<dbReference type="RefSeq" id="WP_256765349.1">
    <property type="nucleotide sequence ID" value="NZ_JANIGO010000005.1"/>
</dbReference>
<feature type="signal peptide" evidence="10">
    <location>
        <begin position="1"/>
        <end position="23"/>
    </location>
</feature>
<evidence type="ECO:0000256" key="8">
    <source>
        <dbReference type="ARBA" id="ARBA00023237"/>
    </source>
</evidence>
<dbReference type="PROSITE" id="PS51257">
    <property type="entry name" value="PROKAR_LIPOPROTEIN"/>
    <property type="match status" value="1"/>
</dbReference>
<organism evidence="11 12">
    <name type="scientific">Limnobacter humi</name>
    <dbReference type="NCBI Taxonomy" id="1778671"/>
    <lineage>
        <taxon>Bacteria</taxon>
        <taxon>Pseudomonadati</taxon>
        <taxon>Pseudomonadota</taxon>
        <taxon>Betaproteobacteria</taxon>
        <taxon>Burkholderiales</taxon>
        <taxon>Burkholderiaceae</taxon>
        <taxon>Limnobacter</taxon>
    </lineage>
</organism>
<keyword evidence="11" id="KW-0966">Cell projection</keyword>
<dbReference type="InterPro" id="IPR000527">
    <property type="entry name" value="Flag_Lring"/>
</dbReference>
<evidence type="ECO:0000256" key="2">
    <source>
        <dbReference type="ARBA" id="ARBA00004370"/>
    </source>
</evidence>
<evidence type="ECO:0000256" key="1">
    <source>
        <dbReference type="ARBA" id="ARBA00002591"/>
    </source>
</evidence>
<evidence type="ECO:0000256" key="10">
    <source>
        <dbReference type="SAM" id="SignalP"/>
    </source>
</evidence>
<evidence type="ECO:0000256" key="3">
    <source>
        <dbReference type="ARBA" id="ARBA00006929"/>
    </source>
</evidence>
<comment type="similarity">
    <text evidence="3 9">Belongs to the FlgH family.</text>
</comment>
<keyword evidence="5 9" id="KW-0732">Signal</keyword>
<evidence type="ECO:0000256" key="4">
    <source>
        <dbReference type="ARBA" id="ARBA00011439"/>
    </source>
</evidence>
<evidence type="ECO:0000256" key="5">
    <source>
        <dbReference type="ARBA" id="ARBA00022729"/>
    </source>
</evidence>
<protein>
    <recommendedName>
        <fullName evidence="9">Flagellar L-ring protein</fullName>
    </recommendedName>
    <alternativeName>
        <fullName evidence="9">Basal body L-ring protein</fullName>
    </alternativeName>
</protein>
<dbReference type="Pfam" id="PF02107">
    <property type="entry name" value="FlgH"/>
    <property type="match status" value="1"/>
</dbReference>
<evidence type="ECO:0000256" key="9">
    <source>
        <dbReference type="HAMAP-Rule" id="MF_00415"/>
    </source>
</evidence>
<evidence type="ECO:0000313" key="11">
    <source>
        <dbReference type="EMBL" id="MCQ8897544.1"/>
    </source>
</evidence>
<proteinExistence type="inferred from homology"/>
<reference evidence="11 12" key="1">
    <citation type="submission" date="2022-07" db="EMBL/GenBank/DDBJ databases">
        <authorList>
            <person name="Xamxidin M."/>
            <person name="Wu M."/>
        </authorList>
    </citation>
    <scope>NUCLEOTIDE SEQUENCE [LARGE SCALE GENOMIC DNA]</scope>
    <source>
        <strain evidence="11 12">NBRC 111650</strain>
    </source>
</reference>
<keyword evidence="12" id="KW-1185">Reference proteome</keyword>
<comment type="subunit">
    <text evidence="4 9">The basal body constitutes a major portion of the flagellar organelle and consists of four rings (L,P,S, and M) mounted on a central rod.</text>
</comment>
<comment type="function">
    <text evidence="1 9">Assembles around the rod to form the L-ring and probably protects the motor/basal body from shearing forces during rotation.</text>
</comment>
<dbReference type="PRINTS" id="PR01008">
    <property type="entry name" value="FLGLRINGFLGH"/>
</dbReference>
<keyword evidence="8 9" id="KW-0998">Cell outer membrane</keyword>
<feature type="chain" id="PRO_5045091845" description="Flagellar L-ring protein" evidence="10">
    <location>
        <begin position="24"/>
        <end position="246"/>
    </location>
</feature>
<dbReference type="PANTHER" id="PTHR34933">
    <property type="entry name" value="FLAGELLAR L-RING PROTEIN"/>
    <property type="match status" value="1"/>
</dbReference>
<gene>
    <name evidence="9" type="primary">flgH</name>
    <name evidence="11" type="ORF">NQT62_13970</name>
</gene>
<dbReference type="PANTHER" id="PTHR34933:SF3">
    <property type="entry name" value="FLAGELLAR L-RING PROTEIN"/>
    <property type="match status" value="1"/>
</dbReference>
<evidence type="ECO:0000256" key="6">
    <source>
        <dbReference type="ARBA" id="ARBA00023136"/>
    </source>
</evidence>
<keyword evidence="11" id="KW-0282">Flagellum</keyword>
<name>A0ABT1WJ63_9BURK</name>
<evidence type="ECO:0000256" key="7">
    <source>
        <dbReference type="ARBA" id="ARBA00023143"/>
    </source>
</evidence>
<dbReference type="Proteomes" id="UP001204142">
    <property type="component" value="Unassembled WGS sequence"/>
</dbReference>
<keyword evidence="11" id="KW-0969">Cilium</keyword>
<keyword evidence="9" id="KW-0449">Lipoprotein</keyword>
<accession>A0ABT1WJ63</accession>
<comment type="caution">
    <text evidence="11">The sequence shown here is derived from an EMBL/GenBank/DDBJ whole genome shotgun (WGS) entry which is preliminary data.</text>
</comment>